<evidence type="ECO:0000313" key="2">
    <source>
        <dbReference type="EMBL" id="KAK5074562.1"/>
    </source>
</evidence>
<dbReference type="EMBL" id="JAVRRG010000276">
    <property type="protein sequence ID" value="KAK5074562.1"/>
    <property type="molecule type" value="Genomic_DNA"/>
</dbReference>
<dbReference type="Proteomes" id="UP001345013">
    <property type="component" value="Unassembled WGS sequence"/>
</dbReference>
<evidence type="ECO:0000313" key="3">
    <source>
        <dbReference type="Proteomes" id="UP001345013"/>
    </source>
</evidence>
<comment type="caution">
    <text evidence="2">The sequence shown here is derived from an EMBL/GenBank/DDBJ whole genome shotgun (WGS) entry which is preliminary data.</text>
</comment>
<gene>
    <name evidence="2" type="ORF">LTR24_010115</name>
</gene>
<evidence type="ECO:0008006" key="4">
    <source>
        <dbReference type="Google" id="ProtNLM"/>
    </source>
</evidence>
<dbReference type="PANTHER" id="PTHR31360">
    <property type="match status" value="1"/>
</dbReference>
<organism evidence="2 3">
    <name type="scientific">Lithohypha guttulata</name>
    <dbReference type="NCBI Taxonomy" id="1690604"/>
    <lineage>
        <taxon>Eukaryota</taxon>
        <taxon>Fungi</taxon>
        <taxon>Dikarya</taxon>
        <taxon>Ascomycota</taxon>
        <taxon>Pezizomycotina</taxon>
        <taxon>Eurotiomycetes</taxon>
        <taxon>Chaetothyriomycetidae</taxon>
        <taxon>Chaetothyriales</taxon>
        <taxon>Trichomeriaceae</taxon>
        <taxon>Lithohypha</taxon>
    </lineage>
</organism>
<dbReference type="InterPro" id="IPR010686">
    <property type="entry name" value="OBAP-like"/>
</dbReference>
<sequence>MHYCAHARKDLRQCLIYDSHEENARLIGIEYMVPKEVYDSFDEDEQKLWHSHDFEVKSGMLILPKPSGYTDEEWEQAELEAMKEIVHLYGKTWHTWQVDAGHNFPLGRPMLMGSATSPEQINLDTVMAGRNQAFGVDHRKKAAARQDIQPHQIHQNANSWWKND</sequence>
<dbReference type="PANTHER" id="PTHR31360:SF0">
    <property type="entry name" value="OIL BODY-ASSOCIATED PROTEIN 1B"/>
    <property type="match status" value="1"/>
</dbReference>
<evidence type="ECO:0000256" key="1">
    <source>
        <dbReference type="ARBA" id="ARBA00009740"/>
    </source>
</evidence>
<dbReference type="Pfam" id="PF06884">
    <property type="entry name" value="DUF1264"/>
    <property type="match status" value="1"/>
</dbReference>
<reference evidence="2 3" key="1">
    <citation type="submission" date="2023-08" db="EMBL/GenBank/DDBJ databases">
        <title>Black Yeasts Isolated from many extreme environments.</title>
        <authorList>
            <person name="Coleine C."/>
            <person name="Stajich J.E."/>
            <person name="Selbmann L."/>
        </authorList>
    </citation>
    <scope>NUCLEOTIDE SEQUENCE [LARGE SCALE GENOMIC DNA]</scope>
    <source>
        <strain evidence="2 3">CCFEE 5885</strain>
    </source>
</reference>
<protein>
    <recommendedName>
        <fullName evidence="4">DUF1264 domain-containing protein</fullName>
    </recommendedName>
</protein>
<accession>A0ABR0JVL9</accession>
<comment type="similarity">
    <text evidence="1">Belongs to the OBAP family.</text>
</comment>
<name>A0ABR0JVL9_9EURO</name>
<proteinExistence type="inferred from homology"/>
<keyword evidence="3" id="KW-1185">Reference proteome</keyword>